<dbReference type="InterPro" id="IPR001293">
    <property type="entry name" value="Znf_TRAF"/>
</dbReference>
<dbReference type="SUPFAM" id="SSF48403">
    <property type="entry name" value="Ankyrin repeat"/>
    <property type="match status" value="1"/>
</dbReference>
<dbReference type="PANTHER" id="PTHR10131">
    <property type="entry name" value="TNF RECEPTOR ASSOCIATED FACTOR"/>
    <property type="match status" value="1"/>
</dbReference>
<dbReference type="Pfam" id="PF02176">
    <property type="entry name" value="zf-TRAF"/>
    <property type="match status" value="1"/>
</dbReference>
<evidence type="ECO:0000256" key="6">
    <source>
        <dbReference type="SAM" id="MobiDB-lite"/>
    </source>
</evidence>
<dbReference type="Proteomes" id="UP001221413">
    <property type="component" value="Unassembled WGS sequence"/>
</dbReference>
<dbReference type="Pfam" id="PF00097">
    <property type="entry name" value="zf-C3HC4"/>
    <property type="match status" value="1"/>
</dbReference>
<feature type="zinc finger region" description="TRAF-type" evidence="4">
    <location>
        <begin position="166"/>
        <end position="219"/>
    </location>
</feature>
<dbReference type="InterPro" id="IPR017907">
    <property type="entry name" value="Znf_RING_CS"/>
</dbReference>
<feature type="zinc finger region" description="TRAF-type" evidence="4">
    <location>
        <begin position="91"/>
        <end position="131"/>
    </location>
</feature>
<dbReference type="AlphaFoldDB" id="A0AAD6IU43"/>
<dbReference type="SUPFAM" id="SSF57850">
    <property type="entry name" value="RING/U-box"/>
    <property type="match status" value="1"/>
</dbReference>
<feature type="domain" description="TRAF-type" evidence="8">
    <location>
        <begin position="166"/>
        <end position="219"/>
    </location>
</feature>
<dbReference type="PANTHER" id="PTHR10131:SF94">
    <property type="entry name" value="TNF RECEPTOR-ASSOCIATED FACTOR 4"/>
    <property type="match status" value="1"/>
</dbReference>
<dbReference type="PROSITE" id="PS50145">
    <property type="entry name" value="ZF_TRAF"/>
    <property type="match status" value="2"/>
</dbReference>
<dbReference type="InterPro" id="IPR018957">
    <property type="entry name" value="Znf_C3HC4_RING-type"/>
</dbReference>
<organism evidence="9 10">
    <name type="scientific">Drechslerella dactyloides</name>
    <name type="common">Nematode-trapping fungus</name>
    <name type="synonym">Arthrobotrys dactyloides</name>
    <dbReference type="NCBI Taxonomy" id="74499"/>
    <lineage>
        <taxon>Eukaryota</taxon>
        <taxon>Fungi</taxon>
        <taxon>Dikarya</taxon>
        <taxon>Ascomycota</taxon>
        <taxon>Pezizomycotina</taxon>
        <taxon>Orbiliomycetes</taxon>
        <taxon>Orbiliales</taxon>
        <taxon>Orbiliaceae</taxon>
        <taxon>Drechslerella</taxon>
    </lineage>
</organism>
<dbReference type="SMART" id="SM00184">
    <property type="entry name" value="RING"/>
    <property type="match status" value="1"/>
</dbReference>
<evidence type="ECO:0000313" key="10">
    <source>
        <dbReference type="Proteomes" id="UP001221413"/>
    </source>
</evidence>
<evidence type="ECO:0000256" key="1">
    <source>
        <dbReference type="ARBA" id="ARBA00022723"/>
    </source>
</evidence>
<feature type="region of interest" description="Disordered" evidence="6">
    <location>
        <begin position="808"/>
        <end position="827"/>
    </location>
</feature>
<feature type="domain" description="TRAF-type" evidence="8">
    <location>
        <begin position="91"/>
        <end position="131"/>
    </location>
</feature>
<evidence type="ECO:0000259" key="7">
    <source>
        <dbReference type="PROSITE" id="PS50089"/>
    </source>
</evidence>
<dbReference type="InterPro" id="IPR013083">
    <property type="entry name" value="Znf_RING/FYVE/PHD"/>
</dbReference>
<evidence type="ECO:0000256" key="2">
    <source>
        <dbReference type="ARBA" id="ARBA00022771"/>
    </source>
</evidence>
<keyword evidence="2 4" id="KW-0863">Zinc-finger</keyword>
<evidence type="ECO:0008006" key="11">
    <source>
        <dbReference type="Google" id="ProtNLM"/>
    </source>
</evidence>
<keyword evidence="1 4" id="KW-0479">Metal-binding</keyword>
<comment type="caution">
    <text evidence="9">The sequence shown here is derived from an EMBL/GenBank/DDBJ whole genome shotgun (WGS) entry which is preliminary data.</text>
</comment>
<dbReference type="InterPro" id="IPR001841">
    <property type="entry name" value="Znf_RING"/>
</dbReference>
<proteinExistence type="predicted"/>
<evidence type="ECO:0000259" key="8">
    <source>
        <dbReference type="PROSITE" id="PS50145"/>
    </source>
</evidence>
<dbReference type="GO" id="GO:0008270">
    <property type="term" value="F:zinc ion binding"/>
    <property type="evidence" value="ECO:0007669"/>
    <property type="project" value="UniProtKB-KW"/>
</dbReference>
<keyword evidence="3 4" id="KW-0862">Zinc</keyword>
<evidence type="ECO:0000256" key="3">
    <source>
        <dbReference type="ARBA" id="ARBA00022833"/>
    </source>
</evidence>
<dbReference type="Gene3D" id="1.25.40.20">
    <property type="entry name" value="Ankyrin repeat-containing domain"/>
    <property type="match status" value="1"/>
</dbReference>
<dbReference type="InterPro" id="IPR036770">
    <property type="entry name" value="Ankyrin_rpt-contain_sf"/>
</dbReference>
<protein>
    <recommendedName>
        <fullName evidence="11">RING-type domain-containing protein</fullName>
    </recommendedName>
</protein>
<gene>
    <name evidence="9" type="ORF">Dda_6644</name>
</gene>
<dbReference type="Gene3D" id="3.30.40.10">
    <property type="entry name" value="Zinc/RING finger domain, C3HC4 (zinc finger)"/>
    <property type="match status" value="2"/>
</dbReference>
<name>A0AAD6IU43_DREDA</name>
<dbReference type="PROSITE" id="PS50089">
    <property type="entry name" value="ZF_RING_2"/>
    <property type="match status" value="1"/>
</dbReference>
<keyword evidence="5" id="KW-0175">Coiled coil</keyword>
<dbReference type="EMBL" id="JAQGDS010000008">
    <property type="protein sequence ID" value="KAJ6258598.1"/>
    <property type="molecule type" value="Genomic_DNA"/>
</dbReference>
<feature type="domain" description="RING-type" evidence="7">
    <location>
        <begin position="31"/>
        <end position="69"/>
    </location>
</feature>
<evidence type="ECO:0000256" key="5">
    <source>
        <dbReference type="SAM" id="Coils"/>
    </source>
</evidence>
<feature type="region of interest" description="Disordered" evidence="6">
    <location>
        <begin position="837"/>
        <end position="866"/>
    </location>
</feature>
<dbReference type="PROSITE" id="PS00518">
    <property type="entry name" value="ZF_RING_1"/>
    <property type="match status" value="1"/>
</dbReference>
<reference evidence="9" key="1">
    <citation type="submission" date="2023-01" db="EMBL/GenBank/DDBJ databases">
        <title>The chitinases involved in constricting ring structure development in the nematode-trapping fungus Drechslerella dactyloides.</title>
        <authorList>
            <person name="Wang R."/>
            <person name="Zhang L."/>
            <person name="Tang P."/>
            <person name="Li S."/>
            <person name="Liang L."/>
        </authorList>
    </citation>
    <scope>NUCLEOTIDE SEQUENCE</scope>
    <source>
        <strain evidence="9">YMF1.00031</strain>
    </source>
</reference>
<sequence>MAPSRSSRNSLQSVDLRALDYLTTPSANLLCPICHSPLITPVQTCCLHTFCSACISLSLDRSLTCPVDRKPLSHDDVTPAPIMIANLVNDLPVLCPNRERGCAASCARWLVESHVREDCEYASVKCAKEGCDGMVERREAEGDCVHEEVHCEYCEGIVKKVDLELHNRECPKLSSECPHCLQAFANPELAAHMAECPEEVVECSASYYGCGHTSPRADIASHASICHFVALSPVLQLQTERISTLELENKAIRQKLDLLVPPRPLPTPASTIITTAASGSTNVSSQTASATAAGRDMTSEMQDYTFHLYSEYEQLRSDVERLNAQIRELDVKQDMARINEGLRYNDEMTGVRAAINGLRMQLHWLLANRREVGVDDADCLIYLRSGLQEVYGRFATLFQDLGDRPSPQIGDITFKNVQLMTTVAWSAMRMLDVAITCLRKDISLIDPGSIASSVLDDMEAYKNQNLLQRYRSPTDRESNILADRQKGLCFKLIKGLCLLGENPSSICPHYLKDFLHAESVLERTIVRYGLIISQNFVDKDHQLGGILRTEAYFERIDPLYHRLLFVLKLYLHAWVDMPSQVTMVAKRISRVTDLFGVGILHTAIKFDTSGTDYFLATGPRELLHTRDVFGLTPLSYSIIYKQNHLLQQFLSPDYDATIDVDIDYFDAVADVKSCIDAAANPGLELGGRHAFWRVNPLMLAVLYRNPEAVELLLASPFCRSTSCQQSNVTVRLTGDWHVGKEKGAVYNVEELGPAHIAVATGQSEILERLLDQMHTPLSADDFHTLSLIALQRGNLKTAARFNLRRSDKEGELSGDSYDGLAGDSEHGQVGRIQASEAEMPMVRDPSETSSHPDAPASSRDTTQTEFLGWAADERESIWEPLLDDVEYLFETNFWGASD</sequence>
<evidence type="ECO:0000256" key="4">
    <source>
        <dbReference type="PROSITE-ProRule" id="PRU00207"/>
    </source>
</evidence>
<keyword evidence="10" id="KW-1185">Reference proteome</keyword>
<accession>A0AAD6IU43</accession>
<evidence type="ECO:0000313" key="9">
    <source>
        <dbReference type="EMBL" id="KAJ6258598.1"/>
    </source>
</evidence>
<dbReference type="SUPFAM" id="SSF49599">
    <property type="entry name" value="TRAF domain-like"/>
    <property type="match status" value="2"/>
</dbReference>
<feature type="coiled-coil region" evidence="5">
    <location>
        <begin position="312"/>
        <end position="339"/>
    </location>
</feature>